<dbReference type="Pfam" id="PF23190">
    <property type="entry name" value="LHD_TRPY1"/>
    <property type="match status" value="1"/>
</dbReference>
<dbReference type="VEuPathDB" id="FungiDB:PV09_05962"/>
<evidence type="ECO:0000256" key="1">
    <source>
        <dbReference type="SAM" id="Phobius"/>
    </source>
</evidence>
<dbReference type="InParanoid" id="A0A0D2AUS5"/>
<proteinExistence type="predicted"/>
<keyword evidence="1" id="KW-0812">Transmembrane</keyword>
<evidence type="ECO:0000259" key="3">
    <source>
        <dbReference type="Pfam" id="PF23317"/>
    </source>
</evidence>
<keyword evidence="5" id="KW-1185">Reference proteome</keyword>
<dbReference type="EMBL" id="KN847547">
    <property type="protein sequence ID" value="KIW02914.1"/>
    <property type="molecule type" value="Genomic_DNA"/>
</dbReference>
<dbReference type="PANTHER" id="PTHR35859:SF1">
    <property type="entry name" value="NONSELECTIVE CATION CHANNEL PROTEIN"/>
    <property type="match status" value="1"/>
</dbReference>
<dbReference type="Proteomes" id="UP000053259">
    <property type="component" value="Unassembled WGS sequence"/>
</dbReference>
<sequence>MANNLHAHWATRLPHRPDAHRTISDVLRQVREREEQENLLGDDENANADHEGCLNLTESFVQNPYQQLPVYRNIHRIRRLMLASIDDPYTLEQLQGPRINVALVRPLVDRLYDPQDISIVFCLLVNRQEFIRDQQYQAHHQTVNLTRATLCELVATRVLRRHSEDNPGRDGLLLLANILVAGFEPFQNAPEEVLQQSHHSGAAQWFVQKRNGYERKLTALEIAIISESKLFLSSSACQKVVDAVYTGRIVYTPTSFIDLIPDHYKHKTVALYSPNKASLLNQYRLIVPRTRNLLEIGHFVILLILYSVTMVYRDGPRMTGWELAFLIYAAGWVLDEFASTLEHGWQVHTQNLWSFLDIGFVFIYWVYFVLRMIGIAKDNDELGRQALDVLACAAPIVFPRIAFNLMSENVLFLSLRVMMKQFVALTALAIWCFGGFLLAMRWLSRWHPDSIDHRQPAHDPTTIGKWMIWIWFGLDGTGITRSSDFHMILGPILMIAFAFLGNTLFLTILVSMLSNTFSKLVADATAEIQFRRAVLTFEGVKSDAIFAYRPPFNILALVILVPLKFVVSERWFHKIHITAARILNLPILLAVNSWERKRLWKKKDLAPGAPLKRVKGRGGLWAQLSVHADIQAVFDAEPPESMVKEIEEEDMLDDDVLDVGIARNRSISPGSASQIRRRRFSSIVPRD</sequence>
<dbReference type="GeneID" id="27313935"/>
<keyword evidence="1" id="KW-0472">Membrane</keyword>
<dbReference type="RefSeq" id="XP_016212783.1">
    <property type="nucleotide sequence ID" value="XM_016359534.1"/>
</dbReference>
<dbReference type="InterPro" id="IPR052971">
    <property type="entry name" value="TRP_calcium_channel"/>
</dbReference>
<reference evidence="4 5" key="1">
    <citation type="submission" date="2015-01" db="EMBL/GenBank/DDBJ databases">
        <title>The Genome Sequence of Ochroconis gallopava CBS43764.</title>
        <authorList>
            <consortium name="The Broad Institute Genomics Platform"/>
            <person name="Cuomo C."/>
            <person name="de Hoog S."/>
            <person name="Gorbushina A."/>
            <person name="Stielow B."/>
            <person name="Teixiera M."/>
            <person name="Abouelleil A."/>
            <person name="Chapman S.B."/>
            <person name="Priest M."/>
            <person name="Young S.K."/>
            <person name="Wortman J."/>
            <person name="Nusbaum C."/>
            <person name="Birren B."/>
        </authorList>
    </citation>
    <scope>NUCLEOTIDE SEQUENCE [LARGE SCALE GENOMIC DNA]</scope>
    <source>
        <strain evidence="4 5">CBS 43764</strain>
    </source>
</reference>
<dbReference type="InterPro" id="IPR056337">
    <property type="entry name" value="LHD_YVC1"/>
</dbReference>
<feature type="transmembrane region" description="Helical" evidence="1">
    <location>
        <begin position="422"/>
        <end position="443"/>
    </location>
</feature>
<feature type="transmembrane region" description="Helical" evidence="1">
    <location>
        <begin position="546"/>
        <end position="563"/>
    </location>
</feature>
<dbReference type="PANTHER" id="PTHR35859">
    <property type="entry name" value="NONSELECTIVE CATION CHANNEL PROTEIN"/>
    <property type="match status" value="1"/>
</dbReference>
<dbReference type="OrthoDB" id="2373987at2759"/>
<keyword evidence="1" id="KW-1133">Transmembrane helix</keyword>
<organism evidence="4 5">
    <name type="scientific">Verruconis gallopava</name>
    <dbReference type="NCBI Taxonomy" id="253628"/>
    <lineage>
        <taxon>Eukaryota</taxon>
        <taxon>Fungi</taxon>
        <taxon>Dikarya</taxon>
        <taxon>Ascomycota</taxon>
        <taxon>Pezizomycotina</taxon>
        <taxon>Dothideomycetes</taxon>
        <taxon>Pleosporomycetidae</taxon>
        <taxon>Venturiales</taxon>
        <taxon>Sympoventuriaceae</taxon>
        <taxon>Verruconis</taxon>
    </lineage>
</organism>
<feature type="domain" description="Calcium channel YVC1-like C-terminal transmembrane" evidence="3">
    <location>
        <begin position="299"/>
        <end position="597"/>
    </location>
</feature>
<name>A0A0D2AUS5_9PEZI</name>
<evidence type="ECO:0000313" key="5">
    <source>
        <dbReference type="Proteomes" id="UP000053259"/>
    </source>
</evidence>
<dbReference type="STRING" id="253628.A0A0D2AUS5"/>
<gene>
    <name evidence="4" type="ORF">PV09_05962</name>
</gene>
<accession>A0A0D2AUS5</accession>
<feature type="domain" description="YVC1 N-terminal linker helical" evidence="2">
    <location>
        <begin position="74"/>
        <end position="268"/>
    </location>
</feature>
<dbReference type="Pfam" id="PF23317">
    <property type="entry name" value="YVC1_C"/>
    <property type="match status" value="1"/>
</dbReference>
<feature type="transmembrane region" description="Helical" evidence="1">
    <location>
        <begin position="575"/>
        <end position="594"/>
    </location>
</feature>
<feature type="transmembrane region" description="Helical" evidence="1">
    <location>
        <begin position="352"/>
        <end position="370"/>
    </location>
</feature>
<evidence type="ECO:0000313" key="4">
    <source>
        <dbReference type="EMBL" id="KIW02914.1"/>
    </source>
</evidence>
<protein>
    <recommendedName>
        <fullName evidence="6">Ion transport domain-containing protein</fullName>
    </recommendedName>
</protein>
<feature type="transmembrane region" description="Helical" evidence="1">
    <location>
        <begin position="293"/>
        <end position="312"/>
    </location>
</feature>
<dbReference type="InterPro" id="IPR056336">
    <property type="entry name" value="YVC1_C"/>
</dbReference>
<dbReference type="AlphaFoldDB" id="A0A0D2AUS5"/>
<evidence type="ECO:0008006" key="6">
    <source>
        <dbReference type="Google" id="ProtNLM"/>
    </source>
</evidence>
<evidence type="ECO:0000259" key="2">
    <source>
        <dbReference type="Pfam" id="PF23190"/>
    </source>
</evidence>
<feature type="transmembrane region" description="Helical" evidence="1">
    <location>
        <begin position="488"/>
        <end position="510"/>
    </location>
</feature>